<dbReference type="EMBL" id="BARW01032789">
    <property type="protein sequence ID" value="GAJ03436.1"/>
    <property type="molecule type" value="Genomic_DNA"/>
</dbReference>
<proteinExistence type="predicted"/>
<dbReference type="Gene3D" id="3.90.550.10">
    <property type="entry name" value="Spore Coat Polysaccharide Biosynthesis Protein SpsA, Chain A"/>
    <property type="match status" value="1"/>
</dbReference>
<sequence length="240" mass="26191">IAYRTIMEEIKERRGIQKERSTKKLGGANVVNESPRPKIIAAMPAYNEGKYIGSLVLQARQYADEVVVVDDGSTDHTSKVAELAGATVVRHTENKGYGSAIQRILAEAKKQNADILVILDADSQHNAEEIPSLIKAVSEGSDVVIGSREMQRNVIASYRRIGQRILSRLTHIASRKKLSDTESGFRAYSRKAITTLGLKEKGMAVSSEIVSEATAKGLKVTEVPISVIYTKDGSTLNPVR</sequence>
<gene>
    <name evidence="2" type="ORF">S12H4_51813</name>
</gene>
<evidence type="ECO:0000313" key="2">
    <source>
        <dbReference type="EMBL" id="GAJ03436.1"/>
    </source>
</evidence>
<dbReference type="InterPro" id="IPR001173">
    <property type="entry name" value="Glyco_trans_2-like"/>
</dbReference>
<organism evidence="2">
    <name type="scientific">marine sediment metagenome</name>
    <dbReference type="NCBI Taxonomy" id="412755"/>
    <lineage>
        <taxon>unclassified sequences</taxon>
        <taxon>metagenomes</taxon>
        <taxon>ecological metagenomes</taxon>
    </lineage>
</organism>
<dbReference type="PANTHER" id="PTHR48090:SF7">
    <property type="entry name" value="RFBJ PROTEIN"/>
    <property type="match status" value="1"/>
</dbReference>
<protein>
    <recommendedName>
        <fullName evidence="1">Glycosyltransferase 2-like domain-containing protein</fullName>
    </recommendedName>
</protein>
<dbReference type="PANTHER" id="PTHR48090">
    <property type="entry name" value="UNDECAPRENYL-PHOSPHATE 4-DEOXY-4-FORMAMIDO-L-ARABINOSE TRANSFERASE-RELATED"/>
    <property type="match status" value="1"/>
</dbReference>
<dbReference type="Pfam" id="PF00535">
    <property type="entry name" value="Glycos_transf_2"/>
    <property type="match status" value="1"/>
</dbReference>
<dbReference type="SUPFAM" id="SSF53448">
    <property type="entry name" value="Nucleotide-diphospho-sugar transferases"/>
    <property type="match status" value="1"/>
</dbReference>
<feature type="non-terminal residue" evidence="2">
    <location>
        <position position="1"/>
    </location>
</feature>
<name>X1UU66_9ZZZZ</name>
<feature type="domain" description="Glycosyltransferase 2-like" evidence="1">
    <location>
        <begin position="42"/>
        <end position="194"/>
    </location>
</feature>
<accession>X1UU66</accession>
<reference evidence="2" key="1">
    <citation type="journal article" date="2014" name="Front. Microbiol.">
        <title>High frequency of phylogenetically diverse reductive dehalogenase-homologous genes in deep subseafloor sedimentary metagenomes.</title>
        <authorList>
            <person name="Kawai M."/>
            <person name="Futagami T."/>
            <person name="Toyoda A."/>
            <person name="Takaki Y."/>
            <person name="Nishi S."/>
            <person name="Hori S."/>
            <person name="Arai W."/>
            <person name="Tsubouchi T."/>
            <person name="Morono Y."/>
            <person name="Uchiyama I."/>
            <person name="Ito T."/>
            <person name="Fujiyama A."/>
            <person name="Inagaki F."/>
            <person name="Takami H."/>
        </authorList>
    </citation>
    <scope>NUCLEOTIDE SEQUENCE</scope>
    <source>
        <strain evidence="2">Expedition CK06-06</strain>
    </source>
</reference>
<dbReference type="AlphaFoldDB" id="X1UU66"/>
<dbReference type="InterPro" id="IPR029044">
    <property type="entry name" value="Nucleotide-diphossugar_trans"/>
</dbReference>
<feature type="non-terminal residue" evidence="2">
    <location>
        <position position="240"/>
    </location>
</feature>
<evidence type="ECO:0000259" key="1">
    <source>
        <dbReference type="Pfam" id="PF00535"/>
    </source>
</evidence>
<dbReference type="InterPro" id="IPR050256">
    <property type="entry name" value="Glycosyltransferase_2"/>
</dbReference>
<dbReference type="CDD" id="cd04179">
    <property type="entry name" value="DPM_DPG-synthase_like"/>
    <property type="match status" value="1"/>
</dbReference>
<comment type="caution">
    <text evidence="2">The sequence shown here is derived from an EMBL/GenBank/DDBJ whole genome shotgun (WGS) entry which is preliminary data.</text>
</comment>